<evidence type="ECO:0000313" key="2">
    <source>
        <dbReference type="EMBL" id="KAL0577599.1"/>
    </source>
</evidence>
<organism evidence="2 3">
    <name type="scientific">Marasmius crinis-equi</name>
    <dbReference type="NCBI Taxonomy" id="585013"/>
    <lineage>
        <taxon>Eukaryota</taxon>
        <taxon>Fungi</taxon>
        <taxon>Dikarya</taxon>
        <taxon>Basidiomycota</taxon>
        <taxon>Agaricomycotina</taxon>
        <taxon>Agaricomycetes</taxon>
        <taxon>Agaricomycetidae</taxon>
        <taxon>Agaricales</taxon>
        <taxon>Marasmiineae</taxon>
        <taxon>Marasmiaceae</taxon>
        <taxon>Marasmius</taxon>
    </lineage>
</organism>
<reference evidence="2 3" key="1">
    <citation type="submission" date="2024-02" db="EMBL/GenBank/DDBJ databases">
        <title>A draft genome for the cacao thread blight pathogen Marasmius crinis-equi.</title>
        <authorList>
            <person name="Cohen S.P."/>
            <person name="Baruah I.K."/>
            <person name="Amoako-Attah I."/>
            <person name="Bukari Y."/>
            <person name="Meinhardt L.W."/>
            <person name="Bailey B.A."/>
        </authorList>
    </citation>
    <scope>NUCLEOTIDE SEQUENCE [LARGE SCALE GENOMIC DNA]</scope>
    <source>
        <strain evidence="2 3">GH-76</strain>
    </source>
</reference>
<feature type="coiled-coil region" evidence="1">
    <location>
        <begin position="49"/>
        <end position="90"/>
    </location>
</feature>
<sequence>MASTVTPTPTVLCRKCDHTFAPLEDSRPLYEPVASEALHSNCVPTDAEVHRAINLLRAEEDLLAQYDEELDRIRAMALKLKAERDALQRRIVDRRYSISSIKRIPVELWHRIFSLVCSAHEYTLAVSRRKVKAPTWRLSLVCHHWREIVVQLPHLWSSISVDILNSRDDIGHLLLKYLEHAKDAPLTLRIEDPNGAGTMSSDSSSSPLERESYLGEIRSSVFRTLMNQISRCRILELNFDSRLFSLLHRTADSSTSLSFPHLHTFCNNMDMSEGDSLTEYNRWFWDAIKSNAPRLSDVQTSDQRELHLFPCSQLKFLQVLHVDDVKALFHTITSAPDLRTLIIDDVDDLETTTMEAVPVVSSIRDLTIFTAFESAASIANLFSLLTLPSLKSITLKCDYGLFGDSTVNNHDWALSFVEMLRRSSANSQCSVKKIYLDVAMHASFPDDFLLNVVQHCPKLTHLELELYPVADPSSLQTAKLLSELTVSASEGEATTSTYRPPTVLAPKLKKLLINESVQRLTLEEAETFLRMAESRSGPRVRTKDKGISTLTKATLSVVTESPEDVEHCNVVFESRLQALEKAGTKCVIRD</sequence>
<dbReference type="Gene3D" id="1.20.1280.50">
    <property type="match status" value="1"/>
</dbReference>
<keyword evidence="3" id="KW-1185">Reference proteome</keyword>
<evidence type="ECO:0008006" key="4">
    <source>
        <dbReference type="Google" id="ProtNLM"/>
    </source>
</evidence>
<proteinExistence type="predicted"/>
<name>A0ABR3FQA2_9AGAR</name>
<protein>
    <recommendedName>
        <fullName evidence="4">F-box domain-containing protein</fullName>
    </recommendedName>
</protein>
<evidence type="ECO:0000313" key="3">
    <source>
        <dbReference type="Proteomes" id="UP001465976"/>
    </source>
</evidence>
<keyword evidence="1" id="KW-0175">Coiled coil</keyword>
<comment type="caution">
    <text evidence="2">The sequence shown here is derived from an EMBL/GenBank/DDBJ whole genome shotgun (WGS) entry which is preliminary data.</text>
</comment>
<gene>
    <name evidence="2" type="ORF">V5O48_004397</name>
</gene>
<accession>A0ABR3FQA2</accession>
<dbReference type="Proteomes" id="UP001465976">
    <property type="component" value="Unassembled WGS sequence"/>
</dbReference>
<dbReference type="SUPFAM" id="SSF52047">
    <property type="entry name" value="RNI-like"/>
    <property type="match status" value="1"/>
</dbReference>
<dbReference type="InterPro" id="IPR032675">
    <property type="entry name" value="LRR_dom_sf"/>
</dbReference>
<evidence type="ECO:0000256" key="1">
    <source>
        <dbReference type="SAM" id="Coils"/>
    </source>
</evidence>
<dbReference type="Gene3D" id="3.80.10.10">
    <property type="entry name" value="Ribonuclease Inhibitor"/>
    <property type="match status" value="1"/>
</dbReference>
<dbReference type="EMBL" id="JBAHYK010000147">
    <property type="protein sequence ID" value="KAL0577599.1"/>
    <property type="molecule type" value="Genomic_DNA"/>
</dbReference>